<dbReference type="InterPro" id="IPR050931">
    <property type="entry name" value="Mito_Protein_Transport_Metaxin"/>
</dbReference>
<protein>
    <recommendedName>
        <fullName evidence="1">Thioredoxin-like fold domain-containing protein</fullName>
    </recommendedName>
</protein>
<dbReference type="AlphaFoldDB" id="A0AAN5I4K4"/>
<dbReference type="GO" id="GO:0005737">
    <property type="term" value="C:cytoplasm"/>
    <property type="evidence" value="ECO:0007669"/>
    <property type="project" value="TreeGrafter"/>
</dbReference>
<dbReference type="PANTHER" id="PTHR12289:SF32">
    <property type="entry name" value="GST_C_6 DOMAIN-CONTAINING PROTEIN"/>
    <property type="match status" value="1"/>
</dbReference>
<accession>A0AAN5I4K4</accession>
<sequence>QRRNTTSRGSNGLLPFIELNGQQTADSEFIIKRLTEHFHLKNFPDDHTDGLGFAVERMIENHTMLLLRFDMGRTLDQLTREYLADNNVPSIFVPLAAPIGGWRLRRKLRRIGVAVIGRFSDAEYDEMLRQDLLQLQNVLGDKKFLLGDGPTRVKFFFSEIIYLGTLILNWRSRIHDLLDSPELLCLKEYLCRAVTRIFGDEFNDKK</sequence>
<name>A0AAN5I4K4_9BILA</name>
<dbReference type="EMBL" id="BTRK01000005">
    <property type="protein sequence ID" value="GMR51988.1"/>
    <property type="molecule type" value="Genomic_DNA"/>
</dbReference>
<keyword evidence="3" id="KW-1185">Reference proteome</keyword>
<feature type="domain" description="Thioredoxin-like fold" evidence="1">
    <location>
        <begin position="6"/>
        <end position="66"/>
    </location>
</feature>
<dbReference type="PANTHER" id="PTHR12289">
    <property type="entry name" value="METAXIN RELATED"/>
    <property type="match status" value="1"/>
</dbReference>
<evidence type="ECO:0000259" key="1">
    <source>
        <dbReference type="Pfam" id="PF17172"/>
    </source>
</evidence>
<reference evidence="3" key="1">
    <citation type="submission" date="2022-10" db="EMBL/GenBank/DDBJ databases">
        <title>Genome assembly of Pristionchus species.</title>
        <authorList>
            <person name="Yoshida K."/>
            <person name="Sommer R.J."/>
        </authorList>
    </citation>
    <scope>NUCLEOTIDE SEQUENCE [LARGE SCALE GENOMIC DNA]</scope>
    <source>
        <strain evidence="3">RS5460</strain>
    </source>
</reference>
<comment type="caution">
    <text evidence="2">The sequence shown here is derived from an EMBL/GenBank/DDBJ whole genome shotgun (WGS) entry which is preliminary data.</text>
</comment>
<organism evidence="2 3">
    <name type="scientific">Pristionchus mayeri</name>
    <dbReference type="NCBI Taxonomy" id="1317129"/>
    <lineage>
        <taxon>Eukaryota</taxon>
        <taxon>Metazoa</taxon>
        <taxon>Ecdysozoa</taxon>
        <taxon>Nematoda</taxon>
        <taxon>Chromadorea</taxon>
        <taxon>Rhabditida</taxon>
        <taxon>Rhabditina</taxon>
        <taxon>Diplogasteromorpha</taxon>
        <taxon>Diplogasteroidea</taxon>
        <taxon>Neodiplogasteridae</taxon>
        <taxon>Pristionchus</taxon>
    </lineage>
</organism>
<evidence type="ECO:0000313" key="2">
    <source>
        <dbReference type="EMBL" id="GMR51988.1"/>
    </source>
</evidence>
<feature type="non-terminal residue" evidence="2">
    <location>
        <position position="1"/>
    </location>
</feature>
<dbReference type="InterPro" id="IPR012336">
    <property type="entry name" value="Thioredoxin-like_fold"/>
</dbReference>
<dbReference type="Pfam" id="PF17172">
    <property type="entry name" value="GST_N_4"/>
    <property type="match status" value="1"/>
</dbReference>
<proteinExistence type="predicted"/>
<evidence type="ECO:0000313" key="3">
    <source>
        <dbReference type="Proteomes" id="UP001328107"/>
    </source>
</evidence>
<gene>
    <name evidence="2" type="ORF">PMAYCL1PPCAC_22183</name>
</gene>
<dbReference type="Proteomes" id="UP001328107">
    <property type="component" value="Unassembled WGS sequence"/>
</dbReference>